<evidence type="ECO:0000256" key="8">
    <source>
        <dbReference type="ARBA" id="ARBA00023065"/>
    </source>
</evidence>
<dbReference type="PANTHER" id="PTHR32552:SF81">
    <property type="entry name" value="TONB-DEPENDENT OUTER MEMBRANE RECEPTOR"/>
    <property type="match status" value="1"/>
</dbReference>
<feature type="domain" description="TonB-dependent receptor-like beta-barrel" evidence="17">
    <location>
        <begin position="271"/>
        <end position="717"/>
    </location>
</feature>
<keyword evidence="10 12" id="KW-0472">Membrane</keyword>
<feature type="domain" description="TonB-dependent receptor plug" evidence="18">
    <location>
        <begin position="69"/>
        <end position="178"/>
    </location>
</feature>
<dbReference type="STRING" id="993689.GCA_002077135_02812"/>
<keyword evidence="7" id="KW-0408">Iron</keyword>
<keyword evidence="4" id="KW-0410">Iron transport</keyword>
<evidence type="ECO:0000256" key="10">
    <source>
        <dbReference type="ARBA" id="ARBA00023136"/>
    </source>
</evidence>
<dbReference type="Gene3D" id="2.40.170.20">
    <property type="entry name" value="TonB-dependent receptor, beta-barrel domain"/>
    <property type="match status" value="1"/>
</dbReference>
<keyword evidence="11 12" id="KW-0998">Cell outer membrane</keyword>
<keyword evidence="5 12" id="KW-0812">Transmembrane</keyword>
<evidence type="ECO:0000259" key="17">
    <source>
        <dbReference type="Pfam" id="PF00593"/>
    </source>
</evidence>
<dbReference type="PROSITE" id="PS52016">
    <property type="entry name" value="TONB_DEPENDENT_REC_3"/>
    <property type="match status" value="1"/>
</dbReference>
<feature type="compositionally biased region" description="Low complexity" evidence="15">
    <location>
        <begin position="25"/>
        <end position="41"/>
    </location>
</feature>
<dbReference type="InterPro" id="IPR012910">
    <property type="entry name" value="Plug_dom"/>
</dbReference>
<feature type="signal peptide" evidence="16">
    <location>
        <begin position="1"/>
        <end position="23"/>
    </location>
</feature>
<comment type="subcellular location">
    <subcellularLocation>
        <location evidence="1 12">Cell outer membrane</location>
        <topology evidence="1 12">Multi-pass membrane protein</topology>
    </subcellularLocation>
</comment>
<feature type="short sequence motif" description="TonB C-terminal box" evidence="13">
    <location>
        <begin position="736"/>
        <end position="753"/>
    </location>
</feature>
<evidence type="ECO:0000256" key="4">
    <source>
        <dbReference type="ARBA" id="ARBA00022496"/>
    </source>
</evidence>
<reference evidence="19 20" key="1">
    <citation type="submission" date="2017-02" db="EMBL/GenBank/DDBJ databases">
        <title>Whole genome sequencing of Metallibacterium scheffleri DSM 24874 (T).</title>
        <authorList>
            <person name="Kumar S."/>
            <person name="Patil P."/>
            <person name="Patil P.B."/>
        </authorList>
    </citation>
    <scope>NUCLEOTIDE SEQUENCE [LARGE SCALE GENOMIC DNA]</scope>
    <source>
        <strain evidence="19 20">DSM 24874</strain>
    </source>
</reference>
<evidence type="ECO:0000256" key="3">
    <source>
        <dbReference type="ARBA" id="ARBA00022452"/>
    </source>
</evidence>
<evidence type="ECO:0000256" key="14">
    <source>
        <dbReference type="RuleBase" id="RU003357"/>
    </source>
</evidence>
<comment type="similarity">
    <text evidence="12 14">Belongs to the TonB-dependent receptor family.</text>
</comment>
<dbReference type="PROSITE" id="PS01156">
    <property type="entry name" value="TONB_DEPENDENT_REC_2"/>
    <property type="match status" value="1"/>
</dbReference>
<keyword evidence="20" id="KW-1185">Reference proteome</keyword>
<evidence type="ECO:0000256" key="2">
    <source>
        <dbReference type="ARBA" id="ARBA00022448"/>
    </source>
</evidence>
<dbReference type="InterPro" id="IPR010917">
    <property type="entry name" value="TonB_rcpt_CS"/>
</dbReference>
<evidence type="ECO:0000256" key="12">
    <source>
        <dbReference type="PROSITE-ProRule" id="PRU01360"/>
    </source>
</evidence>
<dbReference type="EMBL" id="MWQO01000054">
    <property type="protein sequence ID" value="THD07862.1"/>
    <property type="molecule type" value="Genomic_DNA"/>
</dbReference>
<dbReference type="AlphaFoldDB" id="A0A4S3KGS2"/>
<dbReference type="InterPro" id="IPR036942">
    <property type="entry name" value="Beta-barrel_TonB_sf"/>
</dbReference>
<dbReference type="SUPFAM" id="SSF56935">
    <property type="entry name" value="Porins"/>
    <property type="match status" value="1"/>
</dbReference>
<evidence type="ECO:0000313" key="20">
    <source>
        <dbReference type="Proteomes" id="UP000307749"/>
    </source>
</evidence>
<keyword evidence="8" id="KW-0406">Ion transport</keyword>
<dbReference type="InterPro" id="IPR000531">
    <property type="entry name" value="Beta-barrel_TonB"/>
</dbReference>
<evidence type="ECO:0000256" key="13">
    <source>
        <dbReference type="PROSITE-ProRule" id="PRU10144"/>
    </source>
</evidence>
<keyword evidence="19" id="KW-0675">Receptor</keyword>
<keyword evidence="2 12" id="KW-0813">Transport</keyword>
<protein>
    <submittedName>
        <fullName evidence="19">TonB-dependent receptor</fullName>
    </submittedName>
</protein>
<sequence>MSHRHLAMAIAVALSAATHTAHAAPAPASNARAGDAAASARDPARKSATTSVTNLETVKVTARRYEETLQDVPIAVTALTARALTDDNVQNLSDLQGLVPNLQIGPTQGTSSTLTVYLRGIGQNNPLWGFDPEVGLYFDGVYIARPQGALLDVFDVDRIEVLRGPQGTLYGKNTVGGAINYISKPLPTHATGSVTATLGMHATKDLKVDYGNASKDGVWRFRVAAASLHHGGYGHNLYLGGPTSNQDVNAARVTLGYFPSARFDAQLALDGEFDRSAPPGGAQLAVIPFDPAQTQGLPSRYDTRSDQAPVNTTDSGGGALTLRWLLGEDWTLKSISAYRSSNSNMNIDVDTLPVSIADNNLVYHSHQFSQELQALYDNGSDLHGVVGVYWFDGYAEGINKYALLALPPYQQLGYSLYVGSGGSVDTRSLAAYADTTWRFAPRWSLEAGARYTHESKTAIIQNDTYPNANFATPNGVQADFAGSTAANNLSPKLTLGWKASAAVNLYATASTGFHSGGYNIQANCTAIPASCRPIKNETLLNYELGAKMSFFGGRLMLNSALFHALYHDIQLSVYTSYVQPNGQRGFFGDFTNAGKATIDGLENEFAWRMGDRWTLSGNLSYLHPRYTQYLSGGVNIASTSKFTFAPKWNGGLTLWKHFPLRAGGDVAARLNVTYQTLAYFDQNYSPVLAQGAYGLVNAGVIWRTGGPWTYSLEGSNLANKRYRTSGYNIIALGMITGYYGPPRMITASARYKF</sequence>
<dbReference type="Pfam" id="PF07715">
    <property type="entry name" value="Plug"/>
    <property type="match status" value="1"/>
</dbReference>
<dbReference type="Proteomes" id="UP000307749">
    <property type="component" value="Unassembled WGS sequence"/>
</dbReference>
<evidence type="ECO:0000256" key="15">
    <source>
        <dbReference type="SAM" id="MobiDB-lite"/>
    </source>
</evidence>
<evidence type="ECO:0000256" key="5">
    <source>
        <dbReference type="ARBA" id="ARBA00022692"/>
    </source>
</evidence>
<dbReference type="GO" id="GO:0006826">
    <property type="term" value="P:iron ion transport"/>
    <property type="evidence" value="ECO:0007669"/>
    <property type="project" value="UniProtKB-KW"/>
</dbReference>
<dbReference type="Pfam" id="PF00593">
    <property type="entry name" value="TonB_dep_Rec_b-barrel"/>
    <property type="match status" value="1"/>
</dbReference>
<evidence type="ECO:0000256" key="9">
    <source>
        <dbReference type="ARBA" id="ARBA00023077"/>
    </source>
</evidence>
<keyword evidence="6 16" id="KW-0732">Signal</keyword>
<organism evidence="19 20">
    <name type="scientific">Metallibacterium scheffleri</name>
    <dbReference type="NCBI Taxonomy" id="993689"/>
    <lineage>
        <taxon>Bacteria</taxon>
        <taxon>Pseudomonadati</taxon>
        <taxon>Pseudomonadota</taxon>
        <taxon>Gammaproteobacteria</taxon>
        <taxon>Lysobacterales</taxon>
        <taxon>Rhodanobacteraceae</taxon>
        <taxon>Metallibacterium</taxon>
    </lineage>
</organism>
<dbReference type="CDD" id="cd01347">
    <property type="entry name" value="ligand_gated_channel"/>
    <property type="match status" value="1"/>
</dbReference>
<evidence type="ECO:0000256" key="7">
    <source>
        <dbReference type="ARBA" id="ARBA00023004"/>
    </source>
</evidence>
<evidence type="ECO:0000259" key="18">
    <source>
        <dbReference type="Pfam" id="PF07715"/>
    </source>
</evidence>
<gene>
    <name evidence="19" type="ORF">B1806_13995</name>
</gene>
<comment type="caution">
    <text evidence="19">The sequence shown here is derived from an EMBL/GenBank/DDBJ whole genome shotgun (WGS) entry which is preliminary data.</text>
</comment>
<evidence type="ECO:0000256" key="1">
    <source>
        <dbReference type="ARBA" id="ARBA00004571"/>
    </source>
</evidence>
<keyword evidence="9 14" id="KW-0798">TonB box</keyword>
<name>A0A4S3KGS2_9GAMM</name>
<evidence type="ECO:0000256" key="11">
    <source>
        <dbReference type="ARBA" id="ARBA00023237"/>
    </source>
</evidence>
<proteinExistence type="inferred from homology"/>
<evidence type="ECO:0000256" key="6">
    <source>
        <dbReference type="ARBA" id="ARBA00022729"/>
    </source>
</evidence>
<dbReference type="InterPro" id="IPR039426">
    <property type="entry name" value="TonB-dep_rcpt-like"/>
</dbReference>
<accession>A0A4S3KGS2</accession>
<feature type="chain" id="PRO_5020299991" evidence="16">
    <location>
        <begin position="24"/>
        <end position="753"/>
    </location>
</feature>
<dbReference type="GO" id="GO:0009279">
    <property type="term" value="C:cell outer membrane"/>
    <property type="evidence" value="ECO:0007669"/>
    <property type="project" value="UniProtKB-SubCell"/>
</dbReference>
<dbReference type="RefSeq" id="WP_081128724.1">
    <property type="nucleotide sequence ID" value="NZ_JALNYQ010000006.1"/>
</dbReference>
<dbReference type="PANTHER" id="PTHR32552">
    <property type="entry name" value="FERRICHROME IRON RECEPTOR-RELATED"/>
    <property type="match status" value="1"/>
</dbReference>
<dbReference type="OrthoDB" id="127311at2"/>
<feature type="region of interest" description="Disordered" evidence="15">
    <location>
        <begin position="25"/>
        <end position="50"/>
    </location>
</feature>
<evidence type="ECO:0000313" key="19">
    <source>
        <dbReference type="EMBL" id="THD07862.1"/>
    </source>
</evidence>
<keyword evidence="3 12" id="KW-1134">Transmembrane beta strand</keyword>
<evidence type="ECO:0000256" key="16">
    <source>
        <dbReference type="SAM" id="SignalP"/>
    </source>
</evidence>